<evidence type="ECO:0000313" key="2">
    <source>
        <dbReference type="EMBL" id="TMW63987.1"/>
    </source>
</evidence>
<name>A0A8K1CKM7_PYTOL</name>
<comment type="caution">
    <text evidence="2">The sequence shown here is derived from an EMBL/GenBank/DDBJ whole genome shotgun (WGS) entry which is preliminary data.</text>
</comment>
<evidence type="ECO:0000313" key="3">
    <source>
        <dbReference type="Proteomes" id="UP000794436"/>
    </source>
</evidence>
<evidence type="ECO:0000256" key="1">
    <source>
        <dbReference type="SAM" id="Phobius"/>
    </source>
</evidence>
<feature type="transmembrane region" description="Helical" evidence="1">
    <location>
        <begin position="99"/>
        <end position="120"/>
    </location>
</feature>
<keyword evidence="3" id="KW-1185">Reference proteome</keyword>
<accession>A0A8K1CKM7</accession>
<keyword evidence="1" id="KW-0812">Transmembrane</keyword>
<keyword evidence="1" id="KW-0472">Membrane</keyword>
<dbReference type="Proteomes" id="UP000794436">
    <property type="component" value="Unassembled WGS sequence"/>
</dbReference>
<dbReference type="OrthoDB" id="157751at2759"/>
<gene>
    <name evidence="2" type="ORF">Poli38472_014692</name>
</gene>
<organism evidence="2 3">
    <name type="scientific">Pythium oligandrum</name>
    <name type="common">Mycoparasitic fungus</name>
    <dbReference type="NCBI Taxonomy" id="41045"/>
    <lineage>
        <taxon>Eukaryota</taxon>
        <taxon>Sar</taxon>
        <taxon>Stramenopiles</taxon>
        <taxon>Oomycota</taxon>
        <taxon>Peronosporomycetes</taxon>
        <taxon>Pythiales</taxon>
        <taxon>Pythiaceae</taxon>
        <taxon>Pythium</taxon>
    </lineage>
</organism>
<dbReference type="EMBL" id="SPLM01000042">
    <property type="protein sequence ID" value="TMW63987.1"/>
    <property type="molecule type" value="Genomic_DNA"/>
</dbReference>
<dbReference type="AlphaFoldDB" id="A0A8K1CKM7"/>
<keyword evidence="1" id="KW-1133">Transmembrane helix</keyword>
<protein>
    <submittedName>
        <fullName evidence="2">Uncharacterized protein</fullName>
    </submittedName>
</protein>
<proteinExistence type="predicted"/>
<reference evidence="2" key="1">
    <citation type="submission" date="2019-03" db="EMBL/GenBank/DDBJ databases">
        <title>Long read genome sequence of the mycoparasitic Pythium oligandrum ATCC 38472 isolated from sugarbeet rhizosphere.</title>
        <authorList>
            <person name="Gaulin E."/>
        </authorList>
    </citation>
    <scope>NUCLEOTIDE SEQUENCE</scope>
    <source>
        <strain evidence="2">ATCC 38472_TT</strain>
    </source>
</reference>
<sequence>MSTSVPKTPIELTKPLESMSPAGAFVSVFTPTDQSAMPGTEDIDINGIKIGAWSSELNERDVRSTYYWTVCCCPCVPLSHLDVRLGWASYPVALLRYGLAYAIVFVLFLATVIKFFGQVVAHGRDFWLFLALLVCFLLSSVLVSYRVTHLRSEVRERFQIPGTIKEDQRVALFQTNRAIRQMGKHLQCDRAYFRGAPTTLQAYQV</sequence>
<feature type="transmembrane region" description="Helical" evidence="1">
    <location>
        <begin position="126"/>
        <end position="147"/>
    </location>
</feature>